<dbReference type="Gene3D" id="3.40.33.10">
    <property type="entry name" value="CAP"/>
    <property type="match status" value="1"/>
</dbReference>
<accession>A0A8D4C615</accession>
<feature type="chain" id="PRO_5034161605" evidence="1">
    <location>
        <begin position="20"/>
        <end position="277"/>
    </location>
</feature>
<protein>
    <submittedName>
        <fullName evidence="4">Uncharacterized conserved protein YkwD, contains CAP (CSP/antigen 5/PR1) domain</fullName>
    </submittedName>
</protein>
<evidence type="ECO:0000313" key="6">
    <source>
        <dbReference type="Proteomes" id="UP000182276"/>
    </source>
</evidence>
<dbReference type="PANTHER" id="PTHR31157">
    <property type="entry name" value="SCP DOMAIN-CONTAINING PROTEIN"/>
    <property type="match status" value="1"/>
</dbReference>
<dbReference type="RefSeq" id="WP_043219421.1">
    <property type="nucleotide sequence ID" value="NZ_CP007511.1"/>
</dbReference>
<keyword evidence="6" id="KW-1185">Reference proteome</keyword>
<reference evidence="4 6" key="2">
    <citation type="submission" date="2016-10" db="EMBL/GenBank/DDBJ databases">
        <authorList>
            <person name="Varghese N."/>
            <person name="Submissions S."/>
        </authorList>
    </citation>
    <scope>NUCLEOTIDE SEQUENCE [LARGE SCALE GENOMIC DNA]</scope>
    <source>
        <strain evidence="4 6">DSM 6083</strain>
    </source>
</reference>
<evidence type="ECO:0000256" key="1">
    <source>
        <dbReference type="SAM" id="SignalP"/>
    </source>
</evidence>
<dbReference type="Proteomes" id="UP000031271">
    <property type="component" value="Chromosome"/>
</dbReference>
<evidence type="ECO:0000313" key="4">
    <source>
        <dbReference type="EMBL" id="SDM34114.1"/>
    </source>
</evidence>
<feature type="domain" description="SCP" evidence="2">
    <location>
        <begin position="147"/>
        <end position="274"/>
    </location>
</feature>
<reference evidence="3 5" key="3">
    <citation type="journal article" name="Genome Announc.">
        <title>Complete Genome Sequence of Pseudomonas balearica DSM 6083T.</title>
        <authorList>
            <person name="Bennasar-Figueras A."/>
            <person name="Salva-Serra F."/>
            <person name="Jaen-Luchoro D."/>
            <person name="Segui C."/>
            <person name="Aliaga F."/>
            <person name="Busquets A."/>
            <person name="Gomila M."/>
            <person name="Moore E.R."/>
            <person name="Lalucat J."/>
        </authorList>
    </citation>
    <scope>NUCLEOTIDE SEQUENCE [LARGE SCALE GENOMIC DNA]</scope>
    <source>
        <strain evidence="5">DSM 6083</strain>
        <strain evidence="3">DSM6083</strain>
    </source>
</reference>
<evidence type="ECO:0000313" key="5">
    <source>
        <dbReference type="Proteomes" id="UP000031271"/>
    </source>
</evidence>
<feature type="signal peptide" evidence="1">
    <location>
        <begin position="1"/>
        <end position="19"/>
    </location>
</feature>
<reference evidence="5" key="1">
    <citation type="submission" date="2014-03" db="EMBL/GenBank/DDBJ databases">
        <title>Complete genome of Pseudomonas balearica DSM 6083T, a sewage water isolate from an enrichment with 2-methylnaphthalene.</title>
        <authorList>
            <person name="Salva-Serra F."/>
            <person name="Jaen-Luchoro D."/>
            <person name="Busquets A."/>
            <person name="Pena A."/>
            <person name="Gomila M."/>
            <person name="Bosch R."/>
            <person name="Nogales B."/>
            <person name="Garcia-Valdes E."/>
            <person name="Lalucat J."/>
            <person name="Bennasar A."/>
        </authorList>
    </citation>
    <scope>NUCLEOTIDE SEQUENCE [LARGE SCALE GENOMIC DNA]</scope>
    <source>
        <strain evidence="5">DSM 6083</strain>
    </source>
</reference>
<dbReference type="Pfam" id="PF00188">
    <property type="entry name" value="CAP"/>
    <property type="match status" value="1"/>
</dbReference>
<dbReference type="KEGG" id="pbm:CL52_07360"/>
<sequence length="277" mass="29976">MRVFWVLVLLAGWISQAGADEAKQLIESINLYRSEPQRCGERSSEELPPLSEDTRLSLPVEAPGDLQELLGRAGYPMVNVQAISLSGPRDAQAAMRALRESFCKVLLDPQFVDIGVSRLQRDWRITLARPLLDGHLGDSAAEGRKMLELLNQARSSARQCGDQRFAPASALAWNGSLAEAAGGHSRAMANDNFFSHLGQDGRTPGDRAELAGYEGRQVGENIAAGQGDARKVVDGWLASPGHCANLMNPQFRDFGGAYAVDPQSDANIYWTGLFGAP</sequence>
<dbReference type="PANTHER" id="PTHR31157:SF1">
    <property type="entry name" value="SCP DOMAIN-CONTAINING PROTEIN"/>
    <property type="match status" value="1"/>
</dbReference>
<evidence type="ECO:0000313" key="3">
    <source>
        <dbReference type="EMBL" id="AJE14873.1"/>
    </source>
</evidence>
<dbReference type="InterPro" id="IPR035940">
    <property type="entry name" value="CAP_sf"/>
</dbReference>
<gene>
    <name evidence="3" type="ORF">CL52_07360</name>
    <name evidence="4" type="ORF">SAMN05660875_10495</name>
</gene>
<dbReference type="CDD" id="cd05379">
    <property type="entry name" value="CAP_bacterial"/>
    <property type="match status" value="1"/>
</dbReference>
<evidence type="ECO:0000259" key="2">
    <source>
        <dbReference type="Pfam" id="PF00188"/>
    </source>
</evidence>
<dbReference type="EMBL" id="FNHO01000004">
    <property type="protein sequence ID" value="SDM34114.1"/>
    <property type="molecule type" value="Genomic_DNA"/>
</dbReference>
<keyword evidence="1" id="KW-0732">Signal</keyword>
<organism evidence="3 5">
    <name type="scientific">Stutzerimonas balearica DSM 6083</name>
    <dbReference type="NCBI Taxonomy" id="1123016"/>
    <lineage>
        <taxon>Bacteria</taxon>
        <taxon>Pseudomonadati</taxon>
        <taxon>Pseudomonadota</taxon>
        <taxon>Gammaproteobacteria</taxon>
        <taxon>Pseudomonadales</taxon>
        <taxon>Pseudomonadaceae</taxon>
        <taxon>Stutzerimonas</taxon>
    </lineage>
</organism>
<dbReference type="Proteomes" id="UP000182276">
    <property type="component" value="Unassembled WGS sequence"/>
</dbReference>
<dbReference type="GeneID" id="77259735"/>
<name>A0A8D4C615_9GAMM</name>
<dbReference type="EMBL" id="CP007511">
    <property type="protein sequence ID" value="AJE14873.1"/>
    <property type="molecule type" value="Genomic_DNA"/>
</dbReference>
<dbReference type="SUPFAM" id="SSF55797">
    <property type="entry name" value="PR-1-like"/>
    <property type="match status" value="1"/>
</dbReference>
<dbReference type="InterPro" id="IPR014044">
    <property type="entry name" value="CAP_dom"/>
</dbReference>
<dbReference type="AlphaFoldDB" id="A0A8D4C615"/>
<proteinExistence type="predicted"/>